<evidence type="ECO:0000256" key="10">
    <source>
        <dbReference type="SAM" id="Phobius"/>
    </source>
</evidence>
<evidence type="ECO:0000256" key="7">
    <source>
        <dbReference type="ARBA" id="ARBA00023224"/>
    </source>
</evidence>
<organism evidence="13 14">
    <name type="scientific">Elysia crispata</name>
    <name type="common">lettuce slug</name>
    <dbReference type="NCBI Taxonomy" id="231223"/>
    <lineage>
        <taxon>Eukaryota</taxon>
        <taxon>Metazoa</taxon>
        <taxon>Spiralia</taxon>
        <taxon>Lophotrochozoa</taxon>
        <taxon>Mollusca</taxon>
        <taxon>Gastropoda</taxon>
        <taxon>Heterobranchia</taxon>
        <taxon>Euthyneura</taxon>
        <taxon>Panpulmonata</taxon>
        <taxon>Sacoglossa</taxon>
        <taxon>Placobranchoidea</taxon>
        <taxon>Plakobranchidae</taxon>
        <taxon>Elysia</taxon>
    </lineage>
</organism>
<dbReference type="PRINTS" id="PR00237">
    <property type="entry name" value="GPCRRHODOPSN"/>
</dbReference>
<dbReference type="GO" id="GO:0004930">
    <property type="term" value="F:G protein-coupled receptor activity"/>
    <property type="evidence" value="ECO:0007669"/>
    <property type="project" value="UniProtKB-KW"/>
</dbReference>
<name>A0AAE1CX91_9GAST</name>
<feature type="region of interest" description="Disordered" evidence="9">
    <location>
        <begin position="299"/>
        <end position="335"/>
    </location>
</feature>
<dbReference type="GO" id="GO:0005886">
    <property type="term" value="C:plasma membrane"/>
    <property type="evidence" value="ECO:0007669"/>
    <property type="project" value="TreeGrafter"/>
</dbReference>
<keyword evidence="11" id="KW-0732">Signal</keyword>
<feature type="signal peptide" evidence="11">
    <location>
        <begin position="1"/>
        <end position="20"/>
    </location>
</feature>
<keyword evidence="2 8" id="KW-0812">Transmembrane</keyword>
<comment type="caution">
    <text evidence="13">The sequence shown here is derived from an EMBL/GenBank/DDBJ whole genome shotgun (WGS) entry which is preliminary data.</text>
</comment>
<dbReference type="PROSITE" id="PS00237">
    <property type="entry name" value="G_PROTEIN_RECEP_F1_1"/>
    <property type="match status" value="1"/>
</dbReference>
<feature type="domain" description="G-protein coupled receptors family 1 profile" evidence="12">
    <location>
        <begin position="114"/>
        <end position="419"/>
    </location>
</feature>
<sequence length="526" mass="58402">MDGVLIFLAFSGTLLAGARATTWSDNTRTYSFYDISNSSTNNMDTSLCCLDQQQSSCTGCELNSSTRGVDDNGSWELPRSGQPGQEPPSLGPPLYMYIYVTFINVIVLLVGITGNVLVIQVVARTKTMRKRINYFLISLSAADLLVLVVCLPTALLEFYGKDRWYIGEPMCKIFWFLENMSHHCSVLTLLVIGFERYHAICHPLKKTTGQRYLSVTLVVPVVWTVSIVVSLPFAIISNIEETRYYDDSLVDVCRTDITSKLARAYIIFIFVAFLVLPLLLLTAMYSAIILTLAVSNRSGLTSSDNGTGNPASKRSSTVSVNTVGSMSGTSASGRHYCGQDHDMVRHARVMSSRRQVVRMMMGVMVLYFCCLVPMRCVQLWVVFGPKGDIEKLGYEGYMNLICCVRILTMVNSASNPIIYGLLSSNFRSAFRQSLCCCRGNPPGPGMGYNTTYHSNSHHQHTQGSPLSHRMALLAPTSTLNKNVKPRSTENFHNSGHNLLQLKYLKKDYHLNSSKDTCSATEEPMLV</sequence>
<evidence type="ECO:0000313" key="13">
    <source>
        <dbReference type="EMBL" id="KAK3743099.1"/>
    </source>
</evidence>
<evidence type="ECO:0000256" key="11">
    <source>
        <dbReference type="SAM" id="SignalP"/>
    </source>
</evidence>
<feature type="transmembrane region" description="Helical" evidence="10">
    <location>
        <begin position="96"/>
        <end position="122"/>
    </location>
</feature>
<keyword evidence="14" id="KW-1185">Reference proteome</keyword>
<dbReference type="Proteomes" id="UP001283361">
    <property type="component" value="Unassembled WGS sequence"/>
</dbReference>
<dbReference type="PANTHER" id="PTHR24243">
    <property type="entry name" value="G-PROTEIN COUPLED RECEPTOR"/>
    <property type="match status" value="1"/>
</dbReference>
<accession>A0AAE1CX91</accession>
<dbReference type="SMART" id="SM01381">
    <property type="entry name" value="7TM_GPCR_Srsx"/>
    <property type="match status" value="1"/>
</dbReference>
<feature type="transmembrane region" description="Helical" evidence="10">
    <location>
        <begin position="264"/>
        <end position="294"/>
    </location>
</feature>
<feature type="chain" id="PRO_5042221033" description="G-protein coupled receptors family 1 profile domain-containing protein" evidence="11">
    <location>
        <begin position="21"/>
        <end position="526"/>
    </location>
</feature>
<evidence type="ECO:0000256" key="3">
    <source>
        <dbReference type="ARBA" id="ARBA00022989"/>
    </source>
</evidence>
<dbReference type="InterPro" id="IPR000276">
    <property type="entry name" value="GPCR_Rhodpsn"/>
</dbReference>
<dbReference type="SUPFAM" id="SSF81321">
    <property type="entry name" value="Family A G protein-coupled receptor-like"/>
    <property type="match status" value="1"/>
</dbReference>
<keyword evidence="7 8" id="KW-0807">Transducer</keyword>
<feature type="transmembrane region" description="Helical" evidence="10">
    <location>
        <begin position="134"/>
        <end position="154"/>
    </location>
</feature>
<evidence type="ECO:0000313" key="14">
    <source>
        <dbReference type="Proteomes" id="UP001283361"/>
    </source>
</evidence>
<comment type="similarity">
    <text evidence="8">Belongs to the G-protein coupled receptor 1 family.</text>
</comment>
<evidence type="ECO:0000256" key="4">
    <source>
        <dbReference type="ARBA" id="ARBA00023040"/>
    </source>
</evidence>
<feature type="transmembrane region" description="Helical" evidence="10">
    <location>
        <begin position="174"/>
        <end position="194"/>
    </location>
</feature>
<dbReference type="PROSITE" id="PS50262">
    <property type="entry name" value="G_PROTEIN_RECEP_F1_2"/>
    <property type="match status" value="1"/>
</dbReference>
<reference evidence="13" key="1">
    <citation type="journal article" date="2023" name="G3 (Bethesda)">
        <title>A reference genome for the long-term kleptoplast-retaining sea slug Elysia crispata morphotype clarki.</title>
        <authorList>
            <person name="Eastman K.E."/>
            <person name="Pendleton A.L."/>
            <person name="Shaikh M.A."/>
            <person name="Suttiyut T."/>
            <person name="Ogas R."/>
            <person name="Tomko P."/>
            <person name="Gavelis G."/>
            <person name="Widhalm J.R."/>
            <person name="Wisecaver J.H."/>
        </authorList>
    </citation>
    <scope>NUCLEOTIDE SEQUENCE</scope>
    <source>
        <strain evidence="13">ECLA1</strain>
    </source>
</reference>
<feature type="transmembrane region" description="Helical" evidence="10">
    <location>
        <begin position="215"/>
        <end position="236"/>
    </location>
</feature>
<evidence type="ECO:0000256" key="1">
    <source>
        <dbReference type="ARBA" id="ARBA00004141"/>
    </source>
</evidence>
<keyword evidence="3 10" id="KW-1133">Transmembrane helix</keyword>
<gene>
    <name evidence="13" type="ORF">RRG08_063962</name>
</gene>
<dbReference type="Gene3D" id="1.20.1070.10">
    <property type="entry name" value="Rhodopsin 7-helix transmembrane proteins"/>
    <property type="match status" value="1"/>
</dbReference>
<keyword evidence="5 10" id="KW-0472">Membrane</keyword>
<dbReference type="InterPro" id="IPR017452">
    <property type="entry name" value="GPCR_Rhodpsn_7TM"/>
</dbReference>
<feature type="region of interest" description="Disordered" evidence="9">
    <location>
        <begin position="63"/>
        <end position="87"/>
    </location>
</feature>
<keyword evidence="4 8" id="KW-0297">G-protein coupled receptor</keyword>
<keyword evidence="6 8" id="KW-0675">Receptor</keyword>
<dbReference type="AlphaFoldDB" id="A0AAE1CX91"/>
<dbReference type="PANTHER" id="PTHR24243:SF233">
    <property type="entry name" value="THYROTROPIN-RELEASING HORMONE RECEPTOR"/>
    <property type="match status" value="1"/>
</dbReference>
<proteinExistence type="inferred from homology"/>
<evidence type="ECO:0000256" key="6">
    <source>
        <dbReference type="ARBA" id="ARBA00023170"/>
    </source>
</evidence>
<evidence type="ECO:0000256" key="9">
    <source>
        <dbReference type="SAM" id="MobiDB-lite"/>
    </source>
</evidence>
<evidence type="ECO:0000256" key="8">
    <source>
        <dbReference type="RuleBase" id="RU000688"/>
    </source>
</evidence>
<feature type="compositionally biased region" description="Polar residues" evidence="9">
    <location>
        <begin position="299"/>
        <end position="332"/>
    </location>
</feature>
<dbReference type="EMBL" id="JAWDGP010006323">
    <property type="protein sequence ID" value="KAK3743099.1"/>
    <property type="molecule type" value="Genomic_DNA"/>
</dbReference>
<evidence type="ECO:0000256" key="2">
    <source>
        <dbReference type="ARBA" id="ARBA00022692"/>
    </source>
</evidence>
<protein>
    <recommendedName>
        <fullName evidence="12">G-protein coupled receptors family 1 profile domain-containing protein</fullName>
    </recommendedName>
</protein>
<comment type="subcellular location">
    <subcellularLocation>
        <location evidence="1">Membrane</location>
        <topology evidence="1">Multi-pass membrane protein</topology>
    </subcellularLocation>
</comment>
<dbReference type="Pfam" id="PF00001">
    <property type="entry name" value="7tm_1"/>
    <property type="match status" value="1"/>
</dbReference>
<feature type="transmembrane region" description="Helical" evidence="10">
    <location>
        <begin position="360"/>
        <end position="384"/>
    </location>
</feature>
<evidence type="ECO:0000259" key="12">
    <source>
        <dbReference type="PROSITE" id="PS50262"/>
    </source>
</evidence>
<evidence type="ECO:0000256" key="5">
    <source>
        <dbReference type="ARBA" id="ARBA00023136"/>
    </source>
</evidence>